<accession>A0AAU7XB62</accession>
<organism evidence="8">
    <name type="scientific">Methyloraptor flagellatus</name>
    <dbReference type="NCBI Taxonomy" id="3162530"/>
    <lineage>
        <taxon>Bacteria</taxon>
        <taxon>Pseudomonadati</taxon>
        <taxon>Pseudomonadota</taxon>
        <taxon>Alphaproteobacteria</taxon>
        <taxon>Hyphomicrobiales</taxon>
        <taxon>Ancalomicrobiaceae</taxon>
        <taxon>Methyloraptor</taxon>
    </lineage>
</organism>
<dbReference type="CDD" id="cd03426">
    <property type="entry name" value="NUDIX_CoAse_Nudt7"/>
    <property type="match status" value="1"/>
</dbReference>
<keyword evidence="4" id="KW-0378">Hydrolase</keyword>
<evidence type="ECO:0000256" key="2">
    <source>
        <dbReference type="ARBA" id="ARBA00001946"/>
    </source>
</evidence>
<dbReference type="GO" id="GO:0046872">
    <property type="term" value="F:metal ion binding"/>
    <property type="evidence" value="ECO:0007669"/>
    <property type="project" value="UniProtKB-KW"/>
</dbReference>
<comment type="cofactor">
    <cofactor evidence="2">
        <name>Mg(2+)</name>
        <dbReference type="ChEBI" id="CHEBI:18420"/>
    </cofactor>
</comment>
<dbReference type="KEGG" id="mflg:ABS361_01980"/>
<comment type="cofactor">
    <cofactor evidence="1">
        <name>Mn(2+)</name>
        <dbReference type="ChEBI" id="CHEBI:29035"/>
    </cofactor>
</comment>
<evidence type="ECO:0000256" key="5">
    <source>
        <dbReference type="ARBA" id="ARBA00022842"/>
    </source>
</evidence>
<dbReference type="InterPro" id="IPR015797">
    <property type="entry name" value="NUDIX_hydrolase-like_dom_sf"/>
</dbReference>
<evidence type="ECO:0000313" key="8">
    <source>
        <dbReference type="EMBL" id="XBY45087.1"/>
    </source>
</evidence>
<dbReference type="SUPFAM" id="SSF55811">
    <property type="entry name" value="Nudix"/>
    <property type="match status" value="1"/>
</dbReference>
<dbReference type="RefSeq" id="WP_407050178.1">
    <property type="nucleotide sequence ID" value="NZ_CP158568.1"/>
</dbReference>
<keyword evidence="6" id="KW-0464">Manganese</keyword>
<proteinExistence type="predicted"/>
<dbReference type="PANTHER" id="PTHR12992">
    <property type="entry name" value="NUDIX HYDROLASE"/>
    <property type="match status" value="1"/>
</dbReference>
<sequence length="223" mass="24514">MTDLAPQNLPPLPFTAEDFRRRAAPHLTFDEAELALRTPLGDHVLNPGLARHAAPRDAAVLIPVVDRSPEAGIILTLRTADLKSHAGQVAFPGGKMDAEDPHPVATALREAEEEIGLDRGFVEPVGCFTPYVTNSGYRIVPVIGLVRPGFRLVPNPGEVADVFEVPLSFLMTGVNHVLQSRQWQGTTRYFYEMPWEGRYIWGVTAGILRQVYEHVYGAAAEIP</sequence>
<feature type="domain" description="Nudix hydrolase" evidence="7">
    <location>
        <begin position="55"/>
        <end position="191"/>
    </location>
</feature>
<dbReference type="GO" id="GO:0010945">
    <property type="term" value="F:coenzyme A diphosphatase activity"/>
    <property type="evidence" value="ECO:0007669"/>
    <property type="project" value="InterPro"/>
</dbReference>
<dbReference type="NCBIfam" id="NF007980">
    <property type="entry name" value="PRK10707.1"/>
    <property type="match status" value="1"/>
</dbReference>
<evidence type="ECO:0000259" key="7">
    <source>
        <dbReference type="PROSITE" id="PS51462"/>
    </source>
</evidence>
<reference evidence="8" key="1">
    <citation type="submission" date="2024-06" db="EMBL/GenBank/DDBJ databases">
        <title>Methylostella associata gen. nov., sp. nov., a novel Ancalomicrobiaceae-affiliated facultatively methylotrophic bacteria that feed on methanotrophs of the genus Methylococcus.</title>
        <authorList>
            <person name="Saltykova V."/>
            <person name="Danilova O.V."/>
            <person name="Oshkin I.Y."/>
            <person name="Belova S.E."/>
            <person name="Pimenov N.V."/>
            <person name="Dedysh S.N."/>
        </authorList>
    </citation>
    <scope>NUCLEOTIDE SEQUENCE</scope>
    <source>
        <strain evidence="8">S20</strain>
    </source>
</reference>
<dbReference type="EMBL" id="CP158568">
    <property type="protein sequence ID" value="XBY45087.1"/>
    <property type="molecule type" value="Genomic_DNA"/>
</dbReference>
<dbReference type="AlphaFoldDB" id="A0AAU7XB62"/>
<dbReference type="InterPro" id="IPR000086">
    <property type="entry name" value="NUDIX_hydrolase_dom"/>
</dbReference>
<name>A0AAU7XB62_9HYPH</name>
<evidence type="ECO:0000256" key="1">
    <source>
        <dbReference type="ARBA" id="ARBA00001936"/>
    </source>
</evidence>
<evidence type="ECO:0000256" key="3">
    <source>
        <dbReference type="ARBA" id="ARBA00022723"/>
    </source>
</evidence>
<keyword evidence="3" id="KW-0479">Metal-binding</keyword>
<dbReference type="InterPro" id="IPR045121">
    <property type="entry name" value="CoAse"/>
</dbReference>
<evidence type="ECO:0000256" key="4">
    <source>
        <dbReference type="ARBA" id="ARBA00022801"/>
    </source>
</evidence>
<dbReference type="Pfam" id="PF00293">
    <property type="entry name" value="NUDIX"/>
    <property type="match status" value="1"/>
</dbReference>
<dbReference type="Gene3D" id="3.90.79.10">
    <property type="entry name" value="Nucleoside Triphosphate Pyrophosphohydrolase"/>
    <property type="match status" value="1"/>
</dbReference>
<evidence type="ECO:0000256" key="6">
    <source>
        <dbReference type="ARBA" id="ARBA00023211"/>
    </source>
</evidence>
<dbReference type="PANTHER" id="PTHR12992:SF11">
    <property type="entry name" value="MITOCHONDRIAL COENZYME A DIPHOSPHATASE NUDT8"/>
    <property type="match status" value="1"/>
</dbReference>
<gene>
    <name evidence="8" type="ORF">ABS361_01980</name>
</gene>
<dbReference type="PROSITE" id="PS51462">
    <property type="entry name" value="NUDIX"/>
    <property type="match status" value="1"/>
</dbReference>
<keyword evidence="5" id="KW-0460">Magnesium</keyword>
<protein>
    <submittedName>
        <fullName evidence="8">CoA pyrophosphatase</fullName>
    </submittedName>
</protein>